<dbReference type="EC" id="6.3.4.15" evidence="3"/>
<dbReference type="PANTHER" id="PTHR12835:SF5">
    <property type="entry name" value="BIOTIN--PROTEIN LIGASE"/>
    <property type="match status" value="1"/>
</dbReference>
<dbReference type="GO" id="GO:0005737">
    <property type="term" value="C:cytoplasm"/>
    <property type="evidence" value="ECO:0007669"/>
    <property type="project" value="TreeGrafter"/>
</dbReference>
<dbReference type="SUPFAM" id="SSF55681">
    <property type="entry name" value="Class II aaRS and biotin synthetases"/>
    <property type="match status" value="1"/>
</dbReference>
<dbReference type="Proteomes" id="UP000001505">
    <property type="component" value="Chromosome"/>
</dbReference>
<dbReference type="InterPro" id="IPR004408">
    <property type="entry name" value="Biotin_CoA_COase_ligase"/>
</dbReference>
<sequence>MLYKTFHFPNIDSTNTWALSNTHLFPRDKITLVYAKKQSEGRGRHKNQWTSPNANNLYATFGVFIPLEQGVQPNLPQLIALATISVMEKMGVQPKIKWPNDLLVQQKKIAGILTETSIDDQHIFHAVGIGVNLNSSPDLPRPVTSLSAEIEREIDLEEFLDQLKETFSRFLSVFLDAGFSPYLPAFKAHLNHHENQELSFHEKDCQWKGKFHSINDDGTLNLKLETGEVRRFIAGEILD</sequence>
<dbReference type="KEGG" id="wch:wcw_0301"/>
<dbReference type="EMBL" id="CP001928">
    <property type="protein sequence ID" value="ADI37676.1"/>
    <property type="molecule type" value="Genomic_DNA"/>
</dbReference>
<feature type="domain" description="BPL/LPL catalytic" evidence="2">
    <location>
        <begin position="6"/>
        <end position="175"/>
    </location>
</feature>
<protein>
    <submittedName>
        <fullName evidence="3">Putative biotin-[acetyl-CoA-carboxylase] ligase</fullName>
        <ecNumber evidence="3">6.3.4.15</ecNumber>
    </submittedName>
</protein>
<dbReference type="InterPro" id="IPR004143">
    <property type="entry name" value="BPL_LPL_catalytic"/>
</dbReference>
<dbReference type="CDD" id="cd16442">
    <property type="entry name" value="BPL"/>
    <property type="match status" value="1"/>
</dbReference>
<dbReference type="STRING" id="716544.wcw_0301"/>
<dbReference type="InterPro" id="IPR045864">
    <property type="entry name" value="aa-tRNA-synth_II/BPL/LPL"/>
</dbReference>
<dbReference type="GO" id="GO:0004077">
    <property type="term" value="F:biotin--[biotin carboxyl-carrier protein] ligase activity"/>
    <property type="evidence" value="ECO:0007669"/>
    <property type="project" value="UniProtKB-EC"/>
</dbReference>
<dbReference type="AlphaFoldDB" id="D6YU65"/>
<dbReference type="SUPFAM" id="SSF50037">
    <property type="entry name" value="C-terminal domain of transcriptional repressors"/>
    <property type="match status" value="1"/>
</dbReference>
<dbReference type="RefSeq" id="WP_013181404.1">
    <property type="nucleotide sequence ID" value="NC_014225.1"/>
</dbReference>
<evidence type="ECO:0000259" key="2">
    <source>
        <dbReference type="PROSITE" id="PS51733"/>
    </source>
</evidence>
<evidence type="ECO:0000313" key="3">
    <source>
        <dbReference type="EMBL" id="ADI37676.1"/>
    </source>
</evidence>
<reference evidence="3 4" key="1">
    <citation type="journal article" date="2010" name="PLoS ONE">
        <title>The Waddlia genome: a window into chlamydial biology.</title>
        <authorList>
            <person name="Bertelli C."/>
            <person name="Collyn F."/>
            <person name="Croxatto A."/>
            <person name="Ruckert C."/>
            <person name="Polkinghorne A."/>
            <person name="Kebbi-Beghdadi C."/>
            <person name="Goesmann A."/>
            <person name="Vaughan L."/>
            <person name="Greub G."/>
        </authorList>
    </citation>
    <scope>NUCLEOTIDE SEQUENCE [LARGE SCALE GENOMIC DNA]</scope>
    <source>
        <strain evidence="4">ATCC VR-1470 / WSU 86-1044</strain>
    </source>
</reference>
<dbReference type="Gene3D" id="3.30.930.10">
    <property type="entry name" value="Bira Bifunctional Protein, Domain 2"/>
    <property type="match status" value="1"/>
</dbReference>
<evidence type="ECO:0000313" key="4">
    <source>
        <dbReference type="Proteomes" id="UP000001505"/>
    </source>
</evidence>
<dbReference type="HOGENOM" id="CLU_051096_3_0_0"/>
<organism evidence="3 4">
    <name type="scientific">Waddlia chondrophila (strain ATCC VR-1470 / WSU 86-1044)</name>
    <dbReference type="NCBI Taxonomy" id="716544"/>
    <lineage>
        <taxon>Bacteria</taxon>
        <taxon>Pseudomonadati</taxon>
        <taxon>Chlamydiota</taxon>
        <taxon>Chlamydiia</taxon>
        <taxon>Parachlamydiales</taxon>
        <taxon>Waddliaceae</taxon>
        <taxon>Waddlia</taxon>
    </lineage>
</organism>
<name>D6YU65_WADCW</name>
<accession>D6YU65</accession>
<evidence type="ECO:0000256" key="1">
    <source>
        <dbReference type="ARBA" id="ARBA00022598"/>
    </source>
</evidence>
<dbReference type="Pfam" id="PF03099">
    <property type="entry name" value="BPL_LplA_LipB"/>
    <property type="match status" value="1"/>
</dbReference>
<dbReference type="Gene3D" id="2.30.30.100">
    <property type="match status" value="1"/>
</dbReference>
<dbReference type="PANTHER" id="PTHR12835">
    <property type="entry name" value="BIOTIN PROTEIN LIGASE"/>
    <property type="match status" value="1"/>
</dbReference>
<keyword evidence="1 3" id="KW-0436">Ligase</keyword>
<dbReference type="PROSITE" id="PS51733">
    <property type="entry name" value="BPL_LPL_CATALYTIC"/>
    <property type="match status" value="1"/>
</dbReference>
<dbReference type="OrthoDB" id="9807064at2"/>
<keyword evidence="4" id="KW-1185">Reference proteome</keyword>
<gene>
    <name evidence="3" type="primary">birA</name>
    <name evidence="3" type="ordered locus">wcw_0301</name>
</gene>
<proteinExistence type="predicted"/>
<dbReference type="NCBIfam" id="TIGR00121">
    <property type="entry name" value="birA_ligase"/>
    <property type="match status" value="1"/>
</dbReference>
<dbReference type="InterPro" id="IPR008988">
    <property type="entry name" value="Transcriptional_repressor_C"/>
</dbReference>
<dbReference type="eggNOG" id="COG0340">
    <property type="taxonomic scope" value="Bacteria"/>
</dbReference>